<organism evidence="3 4">
    <name type="scientific">Lasiosphaeria miniovina</name>
    <dbReference type="NCBI Taxonomy" id="1954250"/>
    <lineage>
        <taxon>Eukaryota</taxon>
        <taxon>Fungi</taxon>
        <taxon>Dikarya</taxon>
        <taxon>Ascomycota</taxon>
        <taxon>Pezizomycotina</taxon>
        <taxon>Sordariomycetes</taxon>
        <taxon>Sordariomycetidae</taxon>
        <taxon>Sordariales</taxon>
        <taxon>Lasiosphaeriaceae</taxon>
        <taxon>Lasiosphaeria</taxon>
    </lineage>
</organism>
<proteinExistence type="predicted"/>
<feature type="region of interest" description="Disordered" evidence="1">
    <location>
        <begin position="498"/>
        <end position="524"/>
    </location>
</feature>
<accession>A0AA39ZZA9</accession>
<comment type="caution">
    <text evidence="3">The sequence shown here is derived from an EMBL/GenBank/DDBJ whole genome shotgun (WGS) entry which is preliminary data.</text>
</comment>
<feature type="compositionally biased region" description="Low complexity" evidence="1">
    <location>
        <begin position="215"/>
        <end position="229"/>
    </location>
</feature>
<dbReference type="Proteomes" id="UP001172101">
    <property type="component" value="Unassembled WGS sequence"/>
</dbReference>
<feature type="region of interest" description="Disordered" evidence="1">
    <location>
        <begin position="1"/>
        <end position="50"/>
    </location>
</feature>
<evidence type="ECO:0000313" key="4">
    <source>
        <dbReference type="Proteomes" id="UP001172101"/>
    </source>
</evidence>
<feature type="compositionally biased region" description="Polar residues" evidence="1">
    <location>
        <begin position="235"/>
        <end position="253"/>
    </location>
</feature>
<feature type="compositionally biased region" description="Polar residues" evidence="1">
    <location>
        <begin position="34"/>
        <end position="43"/>
    </location>
</feature>
<dbReference type="GeneID" id="85326095"/>
<feature type="region of interest" description="Disordered" evidence="1">
    <location>
        <begin position="207"/>
        <end position="267"/>
    </location>
</feature>
<keyword evidence="2" id="KW-0472">Membrane</keyword>
<feature type="region of interest" description="Disordered" evidence="1">
    <location>
        <begin position="370"/>
        <end position="392"/>
    </location>
</feature>
<dbReference type="EMBL" id="JAUIRO010000007">
    <property type="protein sequence ID" value="KAK0706427.1"/>
    <property type="molecule type" value="Genomic_DNA"/>
</dbReference>
<dbReference type="AlphaFoldDB" id="A0AA39ZZA9"/>
<keyword evidence="2" id="KW-1133">Transmembrane helix</keyword>
<name>A0AA39ZZA9_9PEZI</name>
<feature type="compositionally biased region" description="Basic and acidic residues" evidence="1">
    <location>
        <begin position="254"/>
        <end position="267"/>
    </location>
</feature>
<keyword evidence="4" id="KW-1185">Reference proteome</keyword>
<evidence type="ECO:0000256" key="1">
    <source>
        <dbReference type="SAM" id="MobiDB-lite"/>
    </source>
</evidence>
<evidence type="ECO:0000256" key="2">
    <source>
        <dbReference type="SAM" id="Phobius"/>
    </source>
</evidence>
<keyword evidence="2" id="KW-0812">Transmembrane</keyword>
<protein>
    <submittedName>
        <fullName evidence="3">Uncharacterized protein</fullName>
    </submittedName>
</protein>
<feature type="transmembrane region" description="Helical" evidence="2">
    <location>
        <begin position="306"/>
        <end position="325"/>
    </location>
</feature>
<feature type="region of interest" description="Disordered" evidence="1">
    <location>
        <begin position="457"/>
        <end position="482"/>
    </location>
</feature>
<reference evidence="3" key="1">
    <citation type="submission" date="2023-06" db="EMBL/GenBank/DDBJ databases">
        <title>Genome-scale phylogeny and comparative genomics of the fungal order Sordariales.</title>
        <authorList>
            <consortium name="Lawrence Berkeley National Laboratory"/>
            <person name="Hensen N."/>
            <person name="Bonometti L."/>
            <person name="Westerberg I."/>
            <person name="Brannstrom I.O."/>
            <person name="Guillou S."/>
            <person name="Cros-Aarteil S."/>
            <person name="Calhoun S."/>
            <person name="Haridas S."/>
            <person name="Kuo A."/>
            <person name="Mondo S."/>
            <person name="Pangilinan J."/>
            <person name="Riley R."/>
            <person name="LaButti K."/>
            <person name="Andreopoulos B."/>
            <person name="Lipzen A."/>
            <person name="Chen C."/>
            <person name="Yanf M."/>
            <person name="Daum C."/>
            <person name="Ng V."/>
            <person name="Clum A."/>
            <person name="Steindorff A."/>
            <person name="Ohm R."/>
            <person name="Martin F."/>
            <person name="Silar P."/>
            <person name="Natvig D."/>
            <person name="Lalanne C."/>
            <person name="Gautier V."/>
            <person name="Ament-velasquez S.L."/>
            <person name="Kruys A."/>
            <person name="Hutchinson M.I."/>
            <person name="Powell A.J."/>
            <person name="Barry K."/>
            <person name="Miller A.N."/>
            <person name="Grigoriev I.V."/>
            <person name="Debuchy R."/>
            <person name="Gladieux P."/>
            <person name="Thoren M.H."/>
            <person name="Johannesson H."/>
        </authorList>
    </citation>
    <scope>NUCLEOTIDE SEQUENCE</scope>
    <source>
        <strain evidence="3">SMH2392-1A</strain>
    </source>
</reference>
<sequence>MFLDRPVWSSDPGSQLRKARRATGAVTEPFSVSPRDTTVASEKQTAKGDDDDEWDVLLSEGCQTASLEDTLVDALEHGIFDVVERGVVGDEAGGLQHVLSELAYDHWLELFEFLGLGIVSLFHRRREQAACCWRMLESLERNADMAGFLERQQRSRELRTSLDRGRVTDVAGLQQGTGCLYTSSDWKELASRVHERIALLVSSPLKPDPSSLAGSTTRTRSSKTSASSRKISRTNTMDASQQQQTDGSAVNNNNDRRSLLPRPSADENQRALDRVSYLGGILIPMPIVSGILSMGDTFGPYGDKFFVFWAAALPLSVLAVLIIYADTIRKAEVWVEIAAERVVPSSSPSSSSGDSEVPVKFDFKEHRKVTWQARKSKRPPSNDEPPVPERMAPETLAELRMDYDIEERIIDMPSARVAEGVDHFMTNVVTGVTSDEDEGDEARPESIAVAPPFLRAATDELRPPPPMILERPSDGSKPRAWKRQSLGWVGAVKSMVGARPRRGDDVPRGIAACEKPGRRKTRTY</sequence>
<feature type="transmembrane region" description="Helical" evidence="2">
    <location>
        <begin position="275"/>
        <end position="294"/>
    </location>
</feature>
<gene>
    <name evidence="3" type="ORF">B0T26DRAFT_726517</name>
</gene>
<evidence type="ECO:0000313" key="3">
    <source>
        <dbReference type="EMBL" id="KAK0706427.1"/>
    </source>
</evidence>
<dbReference type="RefSeq" id="XP_060291521.1">
    <property type="nucleotide sequence ID" value="XM_060442825.1"/>
</dbReference>